<accession>A0ABX1J396</accession>
<evidence type="ECO:0000313" key="2">
    <source>
        <dbReference type="Proteomes" id="UP000715441"/>
    </source>
</evidence>
<sequence>MNSADLLVLEQIGITELLAHSHQWAGLAEPAAHPDGTAEEELYALGRLERLGLVARSDRPVAGGVSLTAAGVEALAYLATAA</sequence>
<proteinExistence type="predicted"/>
<organism evidence="1 2">
    <name type="scientific">Amycolatopsis acididurans</name>
    <dbReference type="NCBI Taxonomy" id="2724524"/>
    <lineage>
        <taxon>Bacteria</taxon>
        <taxon>Bacillati</taxon>
        <taxon>Actinomycetota</taxon>
        <taxon>Actinomycetes</taxon>
        <taxon>Pseudonocardiales</taxon>
        <taxon>Pseudonocardiaceae</taxon>
        <taxon>Amycolatopsis</taxon>
    </lineage>
</organism>
<dbReference type="RefSeq" id="WP_168515937.1">
    <property type="nucleotide sequence ID" value="NZ_JAAXLS010000008.1"/>
</dbReference>
<dbReference type="Proteomes" id="UP000715441">
    <property type="component" value="Unassembled WGS sequence"/>
</dbReference>
<keyword evidence="2" id="KW-1185">Reference proteome</keyword>
<name>A0ABX1J396_9PSEU</name>
<gene>
    <name evidence="1" type="ORF">HFP15_15325</name>
</gene>
<protein>
    <submittedName>
        <fullName evidence="1">Uncharacterized protein</fullName>
    </submittedName>
</protein>
<comment type="caution">
    <text evidence="1">The sequence shown here is derived from an EMBL/GenBank/DDBJ whole genome shotgun (WGS) entry which is preliminary data.</text>
</comment>
<dbReference type="EMBL" id="JAAXLS010000008">
    <property type="protein sequence ID" value="NKQ54258.1"/>
    <property type="molecule type" value="Genomic_DNA"/>
</dbReference>
<reference evidence="1 2" key="1">
    <citation type="submission" date="2020-04" db="EMBL/GenBank/DDBJ databases">
        <title>Novel species.</title>
        <authorList>
            <person name="Teo W.F.A."/>
            <person name="Lipun K."/>
            <person name="Srisuk N."/>
            <person name="Duangmal K."/>
        </authorList>
    </citation>
    <scope>NUCLEOTIDE SEQUENCE [LARGE SCALE GENOMIC DNA]</scope>
    <source>
        <strain evidence="1 2">K13G38</strain>
    </source>
</reference>
<evidence type="ECO:0000313" key="1">
    <source>
        <dbReference type="EMBL" id="NKQ54258.1"/>
    </source>
</evidence>